<organism evidence="7 8">
    <name type="scientific">Marinitoga piezophila (strain DSM 14283 / JCM 11233 / KA3)</name>
    <dbReference type="NCBI Taxonomy" id="443254"/>
    <lineage>
        <taxon>Bacteria</taxon>
        <taxon>Thermotogati</taxon>
        <taxon>Thermotogota</taxon>
        <taxon>Thermotogae</taxon>
        <taxon>Petrotogales</taxon>
        <taxon>Petrotogaceae</taxon>
        <taxon>Marinitoga</taxon>
    </lineage>
</organism>
<dbReference type="Pfam" id="PF00849">
    <property type="entry name" value="PseudoU_synth_2"/>
    <property type="match status" value="1"/>
</dbReference>
<dbReference type="InterPro" id="IPR006145">
    <property type="entry name" value="PsdUridine_synth_RsuA/RluA"/>
</dbReference>
<reference evidence="8" key="2">
    <citation type="submission" date="2012-01" db="EMBL/GenBank/DDBJ databases">
        <title>Complete sequence of chromosome of Marinitoga piezophila KA3.</title>
        <authorList>
            <person name="Lucas S."/>
            <person name="Han J."/>
            <person name="Lapidus A."/>
            <person name="Cheng J.-F."/>
            <person name="Goodwin L."/>
            <person name="Pitluck S."/>
            <person name="Peters L."/>
            <person name="Mikhailova N."/>
            <person name="Teshima H."/>
            <person name="Detter J.C."/>
            <person name="Han C."/>
            <person name="Tapia R."/>
            <person name="Land M."/>
            <person name="Hauser L."/>
            <person name="Kyrpides N."/>
            <person name="Ivanova N."/>
            <person name="Pagani I."/>
            <person name="Jebbar M."/>
            <person name="Vannier P."/>
            <person name="Oger P."/>
            <person name="Cario A."/>
            <person name="Bartlett D."/>
            <person name="Noll K.M."/>
            <person name="Woyke T."/>
        </authorList>
    </citation>
    <scope>NUCLEOTIDE SEQUENCE [LARGE SCALE GENOMIC DNA]</scope>
    <source>
        <strain evidence="8">DSM 14283 / JCM 11233 / KA3</strain>
    </source>
</reference>
<sequence>MERLDKFLANAKVGTRSEVKKIIKAGVVKVNGKTIKKPEFKVSENDEITVNNKKIIPHKNIYIIINKPKGYLSATYDKKDKYVLQLINHPYKNELKIAGRLDKDAHGLLILTNDGEYIHKIISPKKDIYKTYEVIVKGEITEEKLEKLKKGIKLKDFTTKPAIIEKVENQKITIKISEGKFHQVKRMMKAVGLEVIDLKRIAIGNITLPENLNDGEWIELINNKI</sequence>
<dbReference type="InterPro" id="IPR020094">
    <property type="entry name" value="TruA/RsuA/RluB/E/F_N"/>
</dbReference>
<gene>
    <name evidence="7" type="ordered locus">Marpi_1740</name>
</gene>
<evidence type="ECO:0000256" key="4">
    <source>
        <dbReference type="PROSITE-ProRule" id="PRU00182"/>
    </source>
</evidence>
<name>H2J5I2_MARPK</name>
<keyword evidence="2 4" id="KW-0694">RNA-binding</keyword>
<dbReference type="Proteomes" id="UP000007161">
    <property type="component" value="Chromosome"/>
</dbReference>
<dbReference type="PROSITE" id="PS50889">
    <property type="entry name" value="S4"/>
    <property type="match status" value="1"/>
</dbReference>
<evidence type="ECO:0000259" key="6">
    <source>
        <dbReference type="SMART" id="SM00363"/>
    </source>
</evidence>
<protein>
    <recommendedName>
        <fullName evidence="5">Pseudouridine synthase</fullName>
        <ecNumber evidence="5">5.4.99.-</ecNumber>
    </recommendedName>
</protein>
<dbReference type="Gene3D" id="3.10.290.10">
    <property type="entry name" value="RNA-binding S4 domain"/>
    <property type="match status" value="1"/>
</dbReference>
<dbReference type="InterPro" id="IPR036986">
    <property type="entry name" value="S4_RNA-bd_sf"/>
</dbReference>
<dbReference type="GO" id="GO:0005829">
    <property type="term" value="C:cytosol"/>
    <property type="evidence" value="ECO:0007669"/>
    <property type="project" value="UniProtKB-ARBA"/>
</dbReference>
<dbReference type="EC" id="5.4.99.-" evidence="5"/>
<dbReference type="Pfam" id="PF01479">
    <property type="entry name" value="S4"/>
    <property type="match status" value="1"/>
</dbReference>
<dbReference type="InterPro" id="IPR002942">
    <property type="entry name" value="S4_RNA-bd"/>
</dbReference>
<dbReference type="SMART" id="SM00363">
    <property type="entry name" value="S4"/>
    <property type="match status" value="1"/>
</dbReference>
<dbReference type="FunFam" id="3.10.290.10:FF:000003">
    <property type="entry name" value="Pseudouridine synthase"/>
    <property type="match status" value="1"/>
</dbReference>
<dbReference type="eggNOG" id="COG1187">
    <property type="taxonomic scope" value="Bacteria"/>
</dbReference>
<dbReference type="CDD" id="cd00165">
    <property type="entry name" value="S4"/>
    <property type="match status" value="1"/>
</dbReference>
<dbReference type="InterPro" id="IPR020103">
    <property type="entry name" value="PsdUridine_synth_cat_dom_sf"/>
</dbReference>
<evidence type="ECO:0000256" key="3">
    <source>
        <dbReference type="ARBA" id="ARBA00023235"/>
    </source>
</evidence>
<dbReference type="PROSITE" id="PS01149">
    <property type="entry name" value="PSI_RSU"/>
    <property type="match status" value="1"/>
</dbReference>
<dbReference type="HOGENOM" id="CLU_024979_1_2_0"/>
<dbReference type="PANTHER" id="PTHR47683">
    <property type="entry name" value="PSEUDOURIDINE SYNTHASE FAMILY PROTEIN-RELATED"/>
    <property type="match status" value="1"/>
</dbReference>
<reference evidence="7 8" key="1">
    <citation type="journal article" date="2012" name="J. Bacteriol.">
        <title>Complete Genome Sequence of the Thermophilic, Piezophilic, Heterotrophic Bacterium Marinitoga piezophila KA3.</title>
        <authorList>
            <person name="Lucas S."/>
            <person name="Han J."/>
            <person name="Lapidus A."/>
            <person name="Cheng J.F."/>
            <person name="Goodwin L.A."/>
            <person name="Pitluck S."/>
            <person name="Peters L."/>
            <person name="Mikhailova N."/>
            <person name="Teshima H."/>
            <person name="Detter J.C."/>
            <person name="Han C."/>
            <person name="Tapia R."/>
            <person name="Land M."/>
            <person name="Hauser L."/>
            <person name="Kyrpides N.C."/>
            <person name="Ivanova N."/>
            <person name="Pagani I."/>
            <person name="Vannier P."/>
            <person name="Oger P."/>
            <person name="Bartlett D.H."/>
            <person name="Noll K.M."/>
            <person name="Woyke T."/>
            <person name="Jebbar M."/>
        </authorList>
    </citation>
    <scope>NUCLEOTIDE SEQUENCE [LARGE SCALE GENOMIC DNA]</scope>
    <source>
        <strain evidence="8">DSM 14283 / JCM 11233 / KA3</strain>
    </source>
</reference>
<dbReference type="OrthoDB" id="9807213at2"/>
<dbReference type="InterPro" id="IPR018496">
    <property type="entry name" value="PsdUridine_synth_RsuA/RluB_CS"/>
</dbReference>
<keyword evidence="8" id="KW-1185">Reference proteome</keyword>
<dbReference type="STRING" id="443254.Marpi_1740"/>
<accession>H2J5I2</accession>
<evidence type="ECO:0000313" key="7">
    <source>
        <dbReference type="EMBL" id="AEX86126.1"/>
    </source>
</evidence>
<evidence type="ECO:0000256" key="2">
    <source>
        <dbReference type="ARBA" id="ARBA00022884"/>
    </source>
</evidence>
<evidence type="ECO:0000256" key="5">
    <source>
        <dbReference type="RuleBase" id="RU003887"/>
    </source>
</evidence>
<dbReference type="GO" id="GO:0003723">
    <property type="term" value="F:RNA binding"/>
    <property type="evidence" value="ECO:0007669"/>
    <property type="project" value="UniProtKB-KW"/>
</dbReference>
<dbReference type="Gene3D" id="3.30.70.1560">
    <property type="entry name" value="Alpha-L RNA-binding motif"/>
    <property type="match status" value="1"/>
</dbReference>
<dbReference type="InterPro" id="IPR000748">
    <property type="entry name" value="PsdUridine_synth_RsuA/RluB/E/F"/>
</dbReference>
<dbReference type="FunFam" id="3.30.70.1560:FF:000001">
    <property type="entry name" value="Pseudouridine synthase"/>
    <property type="match status" value="1"/>
</dbReference>
<dbReference type="GO" id="GO:0000455">
    <property type="term" value="P:enzyme-directed rRNA pseudouridine synthesis"/>
    <property type="evidence" value="ECO:0007669"/>
    <property type="project" value="UniProtKB-ARBA"/>
</dbReference>
<evidence type="ECO:0000256" key="1">
    <source>
        <dbReference type="ARBA" id="ARBA00008348"/>
    </source>
</evidence>
<dbReference type="RefSeq" id="WP_014297197.1">
    <property type="nucleotide sequence ID" value="NC_016751.1"/>
</dbReference>
<dbReference type="SUPFAM" id="SSF55174">
    <property type="entry name" value="Alpha-L RNA-binding motif"/>
    <property type="match status" value="1"/>
</dbReference>
<dbReference type="KEGG" id="mpz:Marpi_1740"/>
<feature type="domain" description="RNA-binding S4" evidence="6">
    <location>
        <begin position="2"/>
        <end position="61"/>
    </location>
</feature>
<proteinExistence type="inferred from homology"/>
<dbReference type="Gene3D" id="3.30.70.580">
    <property type="entry name" value="Pseudouridine synthase I, catalytic domain, N-terminal subdomain"/>
    <property type="match status" value="1"/>
</dbReference>
<dbReference type="EMBL" id="CP003257">
    <property type="protein sequence ID" value="AEX86126.1"/>
    <property type="molecule type" value="Genomic_DNA"/>
</dbReference>
<dbReference type="InterPro" id="IPR042092">
    <property type="entry name" value="PsdUridine_s_RsuA/RluB/E/F_cat"/>
</dbReference>
<dbReference type="AlphaFoldDB" id="H2J5I2"/>
<comment type="similarity">
    <text evidence="1 5">Belongs to the pseudouridine synthase RsuA family.</text>
</comment>
<dbReference type="NCBIfam" id="TIGR00093">
    <property type="entry name" value="pseudouridine synthase"/>
    <property type="match status" value="1"/>
</dbReference>
<dbReference type="InterPro" id="IPR050343">
    <property type="entry name" value="RsuA_PseudoU_synthase"/>
</dbReference>
<dbReference type="SUPFAM" id="SSF55120">
    <property type="entry name" value="Pseudouridine synthase"/>
    <property type="match status" value="1"/>
</dbReference>
<keyword evidence="3 5" id="KW-0413">Isomerase</keyword>
<evidence type="ECO:0000313" key="8">
    <source>
        <dbReference type="Proteomes" id="UP000007161"/>
    </source>
</evidence>
<dbReference type="GO" id="GO:0120159">
    <property type="term" value="F:rRNA pseudouridine synthase activity"/>
    <property type="evidence" value="ECO:0007669"/>
    <property type="project" value="UniProtKB-ARBA"/>
</dbReference>
<dbReference type="PANTHER" id="PTHR47683:SF4">
    <property type="entry name" value="PSEUDOURIDINE SYNTHASE"/>
    <property type="match status" value="1"/>
</dbReference>